<organism evidence="10 11">
    <name type="scientific">Candidatus Dormiibacter inghamiae</name>
    <dbReference type="NCBI Taxonomy" id="3127013"/>
    <lineage>
        <taxon>Bacteria</taxon>
        <taxon>Bacillati</taxon>
        <taxon>Candidatus Dormiibacterota</taxon>
        <taxon>Candidatus Dormibacteria</taxon>
        <taxon>Candidatus Dormibacterales</taxon>
        <taxon>Candidatus Dormibacteraceae</taxon>
        <taxon>Candidatus Dormiibacter</taxon>
    </lineage>
</organism>
<dbReference type="NCBIfam" id="NF001109">
    <property type="entry name" value="PRK00136.1"/>
    <property type="match status" value="1"/>
</dbReference>
<dbReference type="InterPro" id="IPR035987">
    <property type="entry name" value="Ribosomal_uS8_sf"/>
</dbReference>
<keyword evidence="2 8" id="KW-0699">rRNA-binding</keyword>
<comment type="function">
    <text evidence="8">One of the primary rRNA binding proteins, it binds directly to 16S rRNA central domain where it helps coordinate assembly of the platform of the 30S subunit.</text>
</comment>
<dbReference type="GO" id="GO:0006412">
    <property type="term" value="P:translation"/>
    <property type="evidence" value="ECO:0007669"/>
    <property type="project" value="UniProtKB-UniRule"/>
</dbReference>
<dbReference type="FunFam" id="3.30.1490.10:FF:000001">
    <property type="entry name" value="30S ribosomal protein S8"/>
    <property type="match status" value="1"/>
</dbReference>
<dbReference type="EMBL" id="JAEKNQ010000013">
    <property type="protein sequence ID" value="MBJ7602098.1"/>
    <property type="molecule type" value="Genomic_DNA"/>
</dbReference>
<evidence type="ECO:0000256" key="4">
    <source>
        <dbReference type="ARBA" id="ARBA00022980"/>
    </source>
</evidence>
<evidence type="ECO:0000313" key="11">
    <source>
        <dbReference type="Proteomes" id="UP000620075"/>
    </source>
</evidence>
<comment type="similarity">
    <text evidence="1 8 9">Belongs to the universal ribosomal protein uS8 family.</text>
</comment>
<protein>
    <recommendedName>
        <fullName evidence="6 8">Small ribosomal subunit protein uS8</fullName>
    </recommendedName>
</protein>
<comment type="subunit">
    <text evidence="7 8">Part of the 30S ribosomal subunit. Contacts proteins S5 and S12.</text>
</comment>
<dbReference type="Proteomes" id="UP000620075">
    <property type="component" value="Unassembled WGS sequence"/>
</dbReference>
<evidence type="ECO:0000256" key="1">
    <source>
        <dbReference type="ARBA" id="ARBA00006471"/>
    </source>
</evidence>
<dbReference type="PANTHER" id="PTHR11758">
    <property type="entry name" value="40S RIBOSOMAL PROTEIN S15A"/>
    <property type="match status" value="1"/>
</dbReference>
<dbReference type="Gene3D" id="3.30.1490.10">
    <property type="match status" value="1"/>
</dbReference>
<dbReference type="InterPro" id="IPR047863">
    <property type="entry name" value="Ribosomal_uS8_CS"/>
</dbReference>
<proteinExistence type="inferred from homology"/>
<dbReference type="HAMAP" id="MF_01302_B">
    <property type="entry name" value="Ribosomal_uS8_B"/>
    <property type="match status" value="1"/>
</dbReference>
<dbReference type="InterPro" id="IPR000630">
    <property type="entry name" value="Ribosomal_uS8"/>
</dbReference>
<keyword evidence="5 8" id="KW-0687">Ribonucleoprotein</keyword>
<accession>A0A934KFS0</accession>
<keyword evidence="4 8" id="KW-0689">Ribosomal protein</keyword>
<evidence type="ECO:0000256" key="9">
    <source>
        <dbReference type="RuleBase" id="RU003660"/>
    </source>
</evidence>
<dbReference type="GO" id="GO:1990904">
    <property type="term" value="C:ribonucleoprotein complex"/>
    <property type="evidence" value="ECO:0007669"/>
    <property type="project" value="UniProtKB-KW"/>
</dbReference>
<name>A0A934KFS0_9BACT</name>
<evidence type="ECO:0000256" key="8">
    <source>
        <dbReference type="HAMAP-Rule" id="MF_01302"/>
    </source>
</evidence>
<evidence type="ECO:0000256" key="5">
    <source>
        <dbReference type="ARBA" id="ARBA00023274"/>
    </source>
</evidence>
<dbReference type="SUPFAM" id="SSF56047">
    <property type="entry name" value="Ribosomal protein S8"/>
    <property type="match status" value="1"/>
</dbReference>
<dbReference type="GO" id="GO:0019843">
    <property type="term" value="F:rRNA binding"/>
    <property type="evidence" value="ECO:0007669"/>
    <property type="project" value="UniProtKB-UniRule"/>
</dbReference>
<dbReference type="Pfam" id="PF00410">
    <property type="entry name" value="Ribosomal_S8"/>
    <property type="match status" value="1"/>
</dbReference>
<evidence type="ECO:0000313" key="10">
    <source>
        <dbReference type="EMBL" id="MBJ7602098.1"/>
    </source>
</evidence>
<reference evidence="10 11" key="1">
    <citation type="submission" date="2020-10" db="EMBL/GenBank/DDBJ databases">
        <title>Ca. Dormibacterota MAGs.</title>
        <authorList>
            <person name="Montgomery K."/>
        </authorList>
    </citation>
    <scope>NUCLEOTIDE SEQUENCE [LARGE SCALE GENOMIC DNA]</scope>
    <source>
        <strain evidence="10">SC8811_S16_3</strain>
    </source>
</reference>
<comment type="caution">
    <text evidence="10">The sequence shown here is derived from an EMBL/GenBank/DDBJ whole genome shotgun (WGS) entry which is preliminary data.</text>
</comment>
<dbReference type="Gene3D" id="3.30.1370.30">
    <property type="match status" value="1"/>
</dbReference>
<dbReference type="FunFam" id="3.30.1370.30:FF:000002">
    <property type="entry name" value="30S ribosomal protein S8"/>
    <property type="match status" value="1"/>
</dbReference>
<gene>
    <name evidence="8 10" type="primary">rpsH</name>
    <name evidence="10" type="ORF">JF888_02715</name>
</gene>
<keyword evidence="3 8" id="KW-0694">RNA-binding</keyword>
<dbReference type="GO" id="GO:0005737">
    <property type="term" value="C:cytoplasm"/>
    <property type="evidence" value="ECO:0007669"/>
    <property type="project" value="UniProtKB-ARBA"/>
</dbReference>
<sequence>MARAGTGVVSDPIADMLTRIRNANTARHGEVRVPASRLKLEVARVLKDEGYIGGYTVDKEPEWVGETLTISFKARPDRKRVISGVKRISRPGLRVYARKTEIPRVLGGLGVAILSTSQGVMSGRQALRAGLGGEVLAYVW</sequence>
<dbReference type="RefSeq" id="WP_338176490.1">
    <property type="nucleotide sequence ID" value="NZ_JAEKNQ010000013.1"/>
</dbReference>
<evidence type="ECO:0000256" key="6">
    <source>
        <dbReference type="ARBA" id="ARBA00035258"/>
    </source>
</evidence>
<evidence type="ECO:0000256" key="7">
    <source>
        <dbReference type="ARBA" id="ARBA00046740"/>
    </source>
</evidence>
<dbReference type="PROSITE" id="PS00053">
    <property type="entry name" value="RIBOSOMAL_S8"/>
    <property type="match status" value="1"/>
</dbReference>
<evidence type="ECO:0000256" key="3">
    <source>
        <dbReference type="ARBA" id="ARBA00022884"/>
    </source>
</evidence>
<dbReference type="AlphaFoldDB" id="A0A934KFS0"/>
<evidence type="ECO:0000256" key="2">
    <source>
        <dbReference type="ARBA" id="ARBA00022730"/>
    </source>
</evidence>
<dbReference type="GO" id="GO:0005840">
    <property type="term" value="C:ribosome"/>
    <property type="evidence" value="ECO:0007669"/>
    <property type="project" value="UniProtKB-KW"/>
</dbReference>